<feature type="compositionally biased region" description="Basic and acidic residues" evidence="1">
    <location>
        <begin position="106"/>
        <end position="160"/>
    </location>
</feature>
<dbReference type="EMBL" id="JARKIB010000008">
    <property type="protein sequence ID" value="KAJ7777249.1"/>
    <property type="molecule type" value="Genomic_DNA"/>
</dbReference>
<evidence type="ECO:0000256" key="1">
    <source>
        <dbReference type="SAM" id="MobiDB-lite"/>
    </source>
</evidence>
<feature type="region of interest" description="Disordered" evidence="1">
    <location>
        <begin position="13"/>
        <end position="160"/>
    </location>
</feature>
<organism evidence="2 3">
    <name type="scientific">Mycena metata</name>
    <dbReference type="NCBI Taxonomy" id="1033252"/>
    <lineage>
        <taxon>Eukaryota</taxon>
        <taxon>Fungi</taxon>
        <taxon>Dikarya</taxon>
        <taxon>Basidiomycota</taxon>
        <taxon>Agaricomycotina</taxon>
        <taxon>Agaricomycetes</taxon>
        <taxon>Agaricomycetidae</taxon>
        <taxon>Agaricales</taxon>
        <taxon>Marasmiineae</taxon>
        <taxon>Mycenaceae</taxon>
        <taxon>Mycena</taxon>
    </lineage>
</organism>
<feature type="compositionally biased region" description="Polar residues" evidence="1">
    <location>
        <begin position="83"/>
        <end position="105"/>
    </location>
</feature>
<evidence type="ECO:0000313" key="3">
    <source>
        <dbReference type="Proteomes" id="UP001215598"/>
    </source>
</evidence>
<proteinExistence type="predicted"/>
<protein>
    <submittedName>
        <fullName evidence="2">Uncharacterized protein</fullName>
    </submittedName>
</protein>
<comment type="caution">
    <text evidence="2">The sequence shown here is derived from an EMBL/GenBank/DDBJ whole genome shotgun (WGS) entry which is preliminary data.</text>
</comment>
<feature type="region of interest" description="Disordered" evidence="1">
    <location>
        <begin position="180"/>
        <end position="233"/>
    </location>
</feature>
<evidence type="ECO:0000313" key="2">
    <source>
        <dbReference type="EMBL" id="KAJ7777249.1"/>
    </source>
</evidence>
<accession>A0AAD7K2X9</accession>
<dbReference type="AlphaFoldDB" id="A0AAD7K2X9"/>
<keyword evidence="3" id="KW-1185">Reference proteome</keyword>
<dbReference type="Proteomes" id="UP001215598">
    <property type="component" value="Unassembled WGS sequence"/>
</dbReference>
<sequence length="366" mass="40267">MTRIFVSFTVKFEESDEDDAATLQEPDYQPCEESEPEIKAESQSDEMGMLAQYPDDGYRPSANEGVSEEEDSASASESRTEADCTTTAFASESPLTGNLPVYSTIQEHHCKREPDSELEQNHRATTPRDHDHPCTASEPKFESRQSRQSRTREPVYDSRASRETALFAVALAEIPSFAVSGGRHRPTRRPSSSIRIPRRNPMRSPRPTRRPNSSIRIPRRNPTRSPRRTLPRTHSNIPALTCVRQRYTTHGRLCHLRNAWTATPDTGGVLVLVPAPAVSAPRAAVPVPVPVPVLVATAPIPVLVPVGTAPARHVVGTVPAPALAVGTVEYLLMSEPPPGPTCGQYHIIIINQHIIMSLSEKSKKAY</sequence>
<feature type="compositionally biased region" description="Basic residues" evidence="1">
    <location>
        <begin position="217"/>
        <end position="231"/>
    </location>
</feature>
<reference evidence="2" key="1">
    <citation type="submission" date="2023-03" db="EMBL/GenBank/DDBJ databases">
        <title>Massive genome expansion in bonnet fungi (Mycena s.s.) driven by repeated elements and novel gene families across ecological guilds.</title>
        <authorList>
            <consortium name="Lawrence Berkeley National Laboratory"/>
            <person name="Harder C.B."/>
            <person name="Miyauchi S."/>
            <person name="Viragh M."/>
            <person name="Kuo A."/>
            <person name="Thoen E."/>
            <person name="Andreopoulos B."/>
            <person name="Lu D."/>
            <person name="Skrede I."/>
            <person name="Drula E."/>
            <person name="Henrissat B."/>
            <person name="Morin E."/>
            <person name="Kohler A."/>
            <person name="Barry K."/>
            <person name="LaButti K."/>
            <person name="Morin E."/>
            <person name="Salamov A."/>
            <person name="Lipzen A."/>
            <person name="Mereny Z."/>
            <person name="Hegedus B."/>
            <person name="Baldrian P."/>
            <person name="Stursova M."/>
            <person name="Weitz H."/>
            <person name="Taylor A."/>
            <person name="Grigoriev I.V."/>
            <person name="Nagy L.G."/>
            <person name="Martin F."/>
            <person name="Kauserud H."/>
        </authorList>
    </citation>
    <scope>NUCLEOTIDE SEQUENCE</scope>
    <source>
        <strain evidence="2">CBHHK182m</strain>
    </source>
</reference>
<name>A0AAD7K2X9_9AGAR</name>
<gene>
    <name evidence="2" type="ORF">B0H16DRAFT_1853664</name>
</gene>
<feature type="compositionally biased region" description="Basic residues" evidence="1">
    <location>
        <begin position="196"/>
        <end position="209"/>
    </location>
</feature>